<feature type="binding site" evidence="12">
    <location>
        <position position="248"/>
    </location>
    <ligand>
        <name>Zn(2+)</name>
        <dbReference type="ChEBI" id="CHEBI:29105"/>
    </ligand>
</feature>
<comment type="function">
    <text evidence="2 12">Catalyzes the hydrolysis of UDP-3-O-myristoyl-N-acetylglucosamine to form UDP-3-O-myristoylglucosamine and acetate, the committed step in lipid A biosynthesis.</text>
</comment>
<proteinExistence type="inferred from homology"/>
<keyword evidence="14" id="KW-1185">Reference proteome</keyword>
<dbReference type="Pfam" id="PF03331">
    <property type="entry name" value="LpxC"/>
    <property type="match status" value="1"/>
</dbReference>
<keyword evidence="7 12" id="KW-0479">Metal-binding</keyword>
<comment type="similarity">
    <text evidence="12">Belongs to the LpxC family.</text>
</comment>
<feature type="binding site" evidence="12">
    <location>
        <position position="244"/>
    </location>
    <ligand>
        <name>Zn(2+)</name>
        <dbReference type="ChEBI" id="CHEBI:29105"/>
    </ligand>
</feature>
<dbReference type="Proteomes" id="UP000011820">
    <property type="component" value="Chromosome"/>
</dbReference>
<dbReference type="InterPro" id="IPR011334">
    <property type="entry name" value="UDP-acyl_GlcNac_deAcase_C"/>
</dbReference>
<feature type="active site" description="Proton donor" evidence="12">
    <location>
        <position position="271"/>
    </location>
</feature>
<keyword evidence="10 12" id="KW-0443">Lipid metabolism</keyword>
<evidence type="ECO:0000313" key="13">
    <source>
        <dbReference type="EMBL" id="AGH17408.1"/>
    </source>
</evidence>
<evidence type="ECO:0000313" key="14">
    <source>
        <dbReference type="Proteomes" id="UP000011820"/>
    </source>
</evidence>
<evidence type="ECO:0000256" key="4">
    <source>
        <dbReference type="ARBA" id="ARBA00012745"/>
    </source>
</evidence>
<keyword evidence="8 12" id="KW-0378">Hydrolase</keyword>
<sequence length="296" mass="32650">MEMLQIGRLQHTIADSITITGIGIHSGKRANLKLCPAPEGVGILFKCTQSGGITDSLSALWSNVLRTTLSTTIGSSSCQVRTIEHLMAALYAYGIDNVIIEIDSTEVPIMDGSAKAFVEVIERIGIKTLTAKRRYLRIIKSVRITSGESWVEFSPHCSMRFEISIEFKNSIIGFQKWAGDLTQTVFRNEIYAARTFGFLRDVERYRKAGCALGASLENSVVISEDDQVMNHGGLRYSGEEFVRHKTLDAIGDIALAGYPVIGCYRSCRGSHEINHMALCTLFADKDSYEIVDDHGA</sequence>
<accession>A0ABN4B1Y9</accession>
<evidence type="ECO:0000256" key="10">
    <source>
        <dbReference type="ARBA" id="ARBA00023098"/>
    </source>
</evidence>
<comment type="cofactor">
    <cofactor evidence="1 12">
        <name>Zn(2+)</name>
        <dbReference type="ChEBI" id="CHEBI:29105"/>
    </cofactor>
</comment>
<gene>
    <name evidence="12" type="primary">lpxC</name>
    <name evidence="13" type="ORF">WSI_05255</name>
</gene>
<organism evidence="13 14">
    <name type="scientific">Candidatus Liberibacter asiaticus str. gxpsy</name>
    <dbReference type="NCBI Taxonomy" id="1174529"/>
    <lineage>
        <taxon>Bacteria</taxon>
        <taxon>Pseudomonadati</taxon>
        <taxon>Pseudomonadota</taxon>
        <taxon>Alphaproteobacteria</taxon>
        <taxon>Hyphomicrobiales</taxon>
        <taxon>Rhizobiaceae</taxon>
        <taxon>Liberibacter</taxon>
    </lineage>
</organism>
<dbReference type="InterPro" id="IPR020568">
    <property type="entry name" value="Ribosomal_Su5_D2-typ_SF"/>
</dbReference>
<evidence type="ECO:0000256" key="7">
    <source>
        <dbReference type="ARBA" id="ARBA00022723"/>
    </source>
</evidence>
<feature type="binding site" evidence="12">
    <location>
        <position position="85"/>
    </location>
    <ligand>
        <name>Zn(2+)</name>
        <dbReference type="ChEBI" id="CHEBI:29105"/>
    </ligand>
</feature>
<dbReference type="InterPro" id="IPR015870">
    <property type="entry name" value="UDP-acyl_N-AcGlcN_deAcase_N"/>
</dbReference>
<dbReference type="RefSeq" id="WP_015453003.1">
    <property type="nucleotide sequence ID" value="NC_020549.1"/>
</dbReference>
<evidence type="ECO:0000256" key="5">
    <source>
        <dbReference type="ARBA" id="ARBA00022516"/>
    </source>
</evidence>
<keyword evidence="5 12" id="KW-0444">Lipid biosynthesis</keyword>
<comment type="catalytic activity">
    <reaction evidence="11 12">
        <text>a UDP-3-O-[(3R)-3-hydroxyacyl]-N-acetyl-alpha-D-glucosamine + H2O = a UDP-3-O-[(3R)-3-hydroxyacyl]-alpha-D-glucosamine + acetate</text>
        <dbReference type="Rhea" id="RHEA:67816"/>
        <dbReference type="ChEBI" id="CHEBI:15377"/>
        <dbReference type="ChEBI" id="CHEBI:30089"/>
        <dbReference type="ChEBI" id="CHEBI:137740"/>
        <dbReference type="ChEBI" id="CHEBI:173225"/>
        <dbReference type="EC" id="3.5.1.108"/>
    </reaction>
</comment>
<name>A0ABN4B1Y9_LIBAS</name>
<dbReference type="Gene3D" id="3.30.230.20">
    <property type="entry name" value="lpxc deacetylase, domain 1"/>
    <property type="match status" value="1"/>
</dbReference>
<dbReference type="EC" id="3.5.1.108" evidence="4 12"/>
<dbReference type="Gene3D" id="3.30.1700.10">
    <property type="entry name" value="lpxc deacetylase, domain 2"/>
    <property type="match status" value="1"/>
</dbReference>
<comment type="pathway">
    <text evidence="3 12">Glycolipid biosynthesis; lipid IV(A) biosynthesis; lipid IV(A) from (3R)-3-hydroxytetradecanoyl-[acyl-carrier-protein] and UDP-N-acetyl-alpha-D-glucosamine: step 2/6.</text>
</comment>
<evidence type="ECO:0000256" key="12">
    <source>
        <dbReference type="HAMAP-Rule" id="MF_00388"/>
    </source>
</evidence>
<protein>
    <recommendedName>
        <fullName evidence="4 12">UDP-3-O-acyl-N-acetylglucosamine deacetylase</fullName>
        <shortName evidence="12">UDP-3-O-acyl-GlcNAc deacetylase</shortName>
        <ecNumber evidence="4 12">3.5.1.108</ecNumber>
    </recommendedName>
    <alternativeName>
        <fullName evidence="12">UDP-3-O-[R-3-hydroxymyristoyl]-N-acetylglucosamine deacetylase</fullName>
    </alternativeName>
</protein>
<evidence type="ECO:0000256" key="9">
    <source>
        <dbReference type="ARBA" id="ARBA00022833"/>
    </source>
</evidence>
<evidence type="ECO:0000256" key="1">
    <source>
        <dbReference type="ARBA" id="ARBA00001947"/>
    </source>
</evidence>
<dbReference type="PANTHER" id="PTHR33694">
    <property type="entry name" value="UDP-3-O-ACYL-N-ACETYLGLUCOSAMINE DEACETYLASE 1, MITOCHONDRIAL-RELATED"/>
    <property type="match status" value="1"/>
</dbReference>
<evidence type="ECO:0000256" key="8">
    <source>
        <dbReference type="ARBA" id="ARBA00022801"/>
    </source>
</evidence>
<dbReference type="PANTHER" id="PTHR33694:SF1">
    <property type="entry name" value="UDP-3-O-ACYL-N-ACETYLGLUCOSAMINE DEACETYLASE 1, MITOCHONDRIAL-RELATED"/>
    <property type="match status" value="1"/>
</dbReference>
<evidence type="ECO:0000256" key="3">
    <source>
        <dbReference type="ARBA" id="ARBA00005002"/>
    </source>
</evidence>
<dbReference type="SUPFAM" id="SSF54211">
    <property type="entry name" value="Ribosomal protein S5 domain 2-like"/>
    <property type="match status" value="2"/>
</dbReference>
<keyword evidence="9 12" id="KW-0862">Zinc</keyword>
<reference evidence="13 14" key="1">
    <citation type="journal article" date="2013" name="Genome Announc.">
        <title>Complete Genome Sequence of a Chinese Strain of 'Candidatus Liberibacter asiaticus'.</title>
        <authorList>
            <person name="Lin H."/>
            <person name="Han C.S."/>
            <person name="Liu B."/>
            <person name="Lou B."/>
            <person name="Bai X."/>
            <person name="Deng C."/>
            <person name="Civerolo E.L."/>
            <person name="Gupta G."/>
        </authorList>
    </citation>
    <scope>NUCLEOTIDE SEQUENCE [LARGE SCALE GENOMIC DNA]</scope>
    <source>
        <strain evidence="14">gxpsy</strain>
    </source>
</reference>
<dbReference type="HAMAP" id="MF_00388">
    <property type="entry name" value="LpxC"/>
    <property type="match status" value="1"/>
</dbReference>
<keyword evidence="6 12" id="KW-0441">Lipid A biosynthesis</keyword>
<dbReference type="InterPro" id="IPR004463">
    <property type="entry name" value="UDP-acyl_GlcNac_deAcase"/>
</dbReference>
<evidence type="ECO:0000256" key="11">
    <source>
        <dbReference type="ARBA" id="ARBA00024535"/>
    </source>
</evidence>
<evidence type="ECO:0000256" key="6">
    <source>
        <dbReference type="ARBA" id="ARBA00022556"/>
    </source>
</evidence>
<dbReference type="EMBL" id="CP004005">
    <property type="protein sequence ID" value="AGH17408.1"/>
    <property type="molecule type" value="Genomic_DNA"/>
</dbReference>
<dbReference type="NCBIfam" id="TIGR00325">
    <property type="entry name" value="lpxC"/>
    <property type="match status" value="1"/>
</dbReference>
<evidence type="ECO:0000256" key="2">
    <source>
        <dbReference type="ARBA" id="ARBA00002923"/>
    </source>
</evidence>